<dbReference type="Pfam" id="PF00069">
    <property type="entry name" value="Pkinase"/>
    <property type="match status" value="1"/>
</dbReference>
<evidence type="ECO:0000256" key="1">
    <source>
        <dbReference type="ARBA" id="ARBA00005234"/>
    </source>
</evidence>
<keyword evidence="5" id="KW-0547">Nucleotide-binding</keyword>
<keyword evidence="3" id="KW-0378">Hydrolase</keyword>
<dbReference type="EMBL" id="MBAD02002544">
    <property type="protein sequence ID" value="RLN46747.1"/>
    <property type="molecule type" value="Genomic_DNA"/>
</dbReference>
<evidence type="ECO:0000256" key="4">
    <source>
        <dbReference type="ARBA" id="ARBA00022807"/>
    </source>
</evidence>
<evidence type="ECO:0000256" key="3">
    <source>
        <dbReference type="ARBA" id="ARBA00022801"/>
    </source>
</evidence>
<evidence type="ECO:0000259" key="8">
    <source>
        <dbReference type="PROSITE" id="PS50600"/>
    </source>
</evidence>
<sequence>MMNVRTLQTGGRWRRTLELTSNALHVAADPARLRVGARLIWGRPSGTSSGWHGKETGIAAAAFAAVAMTPTLCEALEEQESKEDESDGCELYHENDDNDSISIYFDKEYEPRNLLGCGTFGVVMQCVHKQTGRVAAVKMVQDLPGNKAEVEREKTALKRLERAGGHENIAGYEGSYYHNDFHYVVLEYVPGISLHSFMEKHRTLSTTWALKLVAQLSDALSFMHAADIIHRDLKPENIMALVNEEGKSTSSGDVEDVALKIIDLGSAGRISVPESSEKACSTTLSGTRCYWPPEVLQRQGMTAAMDMWALGCILYILISGRHPFDLTGCSTEDQVLHRIATTPVSFLLPVWHDVPLEIKELIHGLLEKDPHHRLTAEQVLEHPAIIEATKATTFSAFSVRREVSEEDRSSQERYLHLLQQLDREEYGEPALKKRKKSSMLPMEREDHAYEQKKHNKDIIRRLHKELSGRRDVCIGGAVNGKMAKLTMNKNKQVAEEKKEEGAKVDSEKKDDASQEITSNGVEESKMPKKYRDEIAELEEKLQAQRLSRTSKADRLFYSRLGERETSTIVEEVLLEELYELAGDVFDEEEEKSRNKELPLDLLEEVEDALHEGPMEEILVNKYNVDITRHHLQCLLPGTWLNDEIINFYFQMMSDRDEEFVKSGVLEKRSHFFNSFFYTKVSEGGYNFINVRRWTRKIDLFSMDKIFMPVNVGNMHWCMAAIFMTEKRIQYFDSMGGAGTACLNVLLRYLRDESEHKKKQKFDDEGWELVSTMPNTPSQTNGSDCGVFSCMFADYLSQDLPLSFTQRDIPFHRHRMVLHISRGCLPLDEEDL</sequence>
<dbReference type="SUPFAM" id="SSF54001">
    <property type="entry name" value="Cysteine proteinases"/>
    <property type="match status" value="1"/>
</dbReference>
<organism evidence="10 11">
    <name type="scientific">Phytophthora kernoviae</name>
    <dbReference type="NCBI Taxonomy" id="325452"/>
    <lineage>
        <taxon>Eukaryota</taxon>
        <taxon>Sar</taxon>
        <taxon>Stramenopiles</taxon>
        <taxon>Oomycota</taxon>
        <taxon>Peronosporomycetes</taxon>
        <taxon>Peronosporales</taxon>
        <taxon>Peronosporaceae</taxon>
        <taxon>Phytophthora</taxon>
    </lineage>
</organism>
<evidence type="ECO:0008006" key="13">
    <source>
        <dbReference type="Google" id="ProtNLM"/>
    </source>
</evidence>
<dbReference type="Gene3D" id="1.10.510.10">
    <property type="entry name" value="Transferase(Phosphotransferase) domain 1"/>
    <property type="match status" value="1"/>
</dbReference>
<dbReference type="InterPro" id="IPR011009">
    <property type="entry name" value="Kinase-like_dom_sf"/>
</dbReference>
<feature type="compositionally biased region" description="Basic and acidic residues" evidence="6">
    <location>
        <begin position="492"/>
        <end position="512"/>
    </location>
</feature>
<evidence type="ECO:0000313" key="9">
    <source>
        <dbReference type="EMBL" id="RLN46747.1"/>
    </source>
</evidence>
<feature type="domain" description="Protein kinase" evidence="7">
    <location>
        <begin position="109"/>
        <end position="385"/>
    </location>
</feature>
<dbReference type="GO" id="GO:0004672">
    <property type="term" value="F:protein kinase activity"/>
    <property type="evidence" value="ECO:0007669"/>
    <property type="project" value="InterPro"/>
</dbReference>
<evidence type="ECO:0000313" key="11">
    <source>
        <dbReference type="Proteomes" id="UP000277300"/>
    </source>
</evidence>
<dbReference type="PROSITE" id="PS50600">
    <property type="entry name" value="ULP_PROTEASE"/>
    <property type="match status" value="1"/>
</dbReference>
<dbReference type="InterPro" id="IPR017441">
    <property type="entry name" value="Protein_kinase_ATP_BS"/>
</dbReference>
<feature type="domain" description="Ubiquitin-like protease family profile" evidence="8">
    <location>
        <begin position="624"/>
        <end position="795"/>
    </location>
</feature>
<keyword evidence="5" id="KW-0067">ATP-binding</keyword>
<evidence type="ECO:0000259" key="7">
    <source>
        <dbReference type="PROSITE" id="PS50011"/>
    </source>
</evidence>
<protein>
    <recommendedName>
        <fullName evidence="13">Protein kinase domain-containing protein</fullName>
    </recommendedName>
</protein>
<name>A0A3F2RUL5_9STRA</name>
<dbReference type="GO" id="GO:0005524">
    <property type="term" value="F:ATP binding"/>
    <property type="evidence" value="ECO:0007669"/>
    <property type="project" value="UniProtKB-UniRule"/>
</dbReference>
<evidence type="ECO:0000313" key="10">
    <source>
        <dbReference type="EMBL" id="RLN64547.1"/>
    </source>
</evidence>
<evidence type="ECO:0000256" key="6">
    <source>
        <dbReference type="SAM" id="MobiDB-lite"/>
    </source>
</evidence>
<dbReference type="GO" id="GO:0080090">
    <property type="term" value="P:regulation of primary metabolic process"/>
    <property type="evidence" value="ECO:0007669"/>
    <property type="project" value="UniProtKB-ARBA"/>
</dbReference>
<reference evidence="11 12" key="1">
    <citation type="submission" date="2018-07" db="EMBL/GenBank/DDBJ databases">
        <title>Genome sequencing of oomycete isolates from Chile give support for New Zealand origin for Phytophthora kernoviae and make available the first Nothophytophthora sp. genome.</title>
        <authorList>
            <person name="Studholme D.J."/>
            <person name="Sanfuentes E."/>
            <person name="Panda P."/>
            <person name="Hill R."/>
            <person name="Sambles C."/>
            <person name="Grant M."/>
            <person name="Williams N.M."/>
            <person name="Mcdougal R.L."/>
        </authorList>
    </citation>
    <scope>NUCLEOTIDE SEQUENCE [LARGE SCALE GENOMIC DNA]</scope>
    <source>
        <strain evidence="10">Chile6</strain>
        <strain evidence="9">Chile7</strain>
    </source>
</reference>
<dbReference type="GO" id="GO:0008234">
    <property type="term" value="F:cysteine-type peptidase activity"/>
    <property type="evidence" value="ECO:0007669"/>
    <property type="project" value="UniProtKB-KW"/>
</dbReference>
<dbReference type="GO" id="GO:0060255">
    <property type="term" value="P:regulation of macromolecule metabolic process"/>
    <property type="evidence" value="ECO:0007669"/>
    <property type="project" value="UniProtKB-ARBA"/>
</dbReference>
<dbReference type="InterPro" id="IPR003653">
    <property type="entry name" value="Peptidase_C48_C"/>
</dbReference>
<dbReference type="PANTHER" id="PTHR24347">
    <property type="entry name" value="SERINE/THREONINE-PROTEIN KINASE"/>
    <property type="match status" value="1"/>
</dbReference>
<dbReference type="InterPro" id="IPR000719">
    <property type="entry name" value="Prot_kinase_dom"/>
</dbReference>
<evidence type="ECO:0000256" key="2">
    <source>
        <dbReference type="ARBA" id="ARBA00022670"/>
    </source>
</evidence>
<dbReference type="EMBL" id="MBDO02000071">
    <property type="protein sequence ID" value="RLN64547.1"/>
    <property type="molecule type" value="Genomic_DNA"/>
</dbReference>
<dbReference type="PROSITE" id="PS00107">
    <property type="entry name" value="PROTEIN_KINASE_ATP"/>
    <property type="match status" value="1"/>
</dbReference>
<dbReference type="Gene3D" id="3.40.395.10">
    <property type="entry name" value="Adenoviral Proteinase, Chain A"/>
    <property type="match status" value="1"/>
</dbReference>
<feature type="binding site" evidence="5">
    <location>
        <position position="138"/>
    </location>
    <ligand>
        <name>ATP</name>
        <dbReference type="ChEBI" id="CHEBI:30616"/>
    </ligand>
</feature>
<dbReference type="AlphaFoldDB" id="A0A3F2RUL5"/>
<gene>
    <name evidence="9" type="ORF">BBJ29_006010</name>
    <name evidence="10" type="ORF">BBP00_00003415</name>
</gene>
<keyword evidence="2" id="KW-0645">Protease</keyword>
<dbReference type="InterPro" id="IPR038765">
    <property type="entry name" value="Papain-like_cys_pep_sf"/>
</dbReference>
<dbReference type="SMART" id="SM00220">
    <property type="entry name" value="S_TKc"/>
    <property type="match status" value="1"/>
</dbReference>
<dbReference type="GO" id="GO:0006508">
    <property type="term" value="P:proteolysis"/>
    <property type="evidence" value="ECO:0007669"/>
    <property type="project" value="UniProtKB-KW"/>
</dbReference>
<comment type="caution">
    <text evidence="10">The sequence shown here is derived from an EMBL/GenBank/DDBJ whole genome shotgun (WGS) entry which is preliminary data.</text>
</comment>
<dbReference type="PROSITE" id="PS50011">
    <property type="entry name" value="PROTEIN_KINASE_DOM"/>
    <property type="match status" value="1"/>
</dbReference>
<keyword evidence="4" id="KW-0788">Thiol protease</keyword>
<dbReference type="OrthoDB" id="76387at2759"/>
<evidence type="ECO:0000256" key="5">
    <source>
        <dbReference type="PROSITE-ProRule" id="PRU10141"/>
    </source>
</evidence>
<dbReference type="FunFam" id="3.40.395.10:FF:000001">
    <property type="entry name" value="Sentrin-specific protease 1"/>
    <property type="match status" value="1"/>
</dbReference>
<dbReference type="Proteomes" id="UP000284657">
    <property type="component" value="Unassembled WGS sequence"/>
</dbReference>
<accession>A0A3F2RUL5</accession>
<dbReference type="Pfam" id="PF02902">
    <property type="entry name" value="Peptidase_C48"/>
    <property type="match status" value="1"/>
</dbReference>
<dbReference type="Proteomes" id="UP000277300">
    <property type="component" value="Unassembled WGS sequence"/>
</dbReference>
<proteinExistence type="inferred from homology"/>
<feature type="region of interest" description="Disordered" evidence="6">
    <location>
        <begin position="490"/>
        <end position="528"/>
    </location>
</feature>
<evidence type="ECO:0000313" key="12">
    <source>
        <dbReference type="Proteomes" id="UP000284657"/>
    </source>
</evidence>
<dbReference type="SUPFAM" id="SSF56112">
    <property type="entry name" value="Protein kinase-like (PK-like)"/>
    <property type="match status" value="1"/>
</dbReference>
<comment type="similarity">
    <text evidence="1">Belongs to the peptidase C48 family.</text>
</comment>